<evidence type="ECO:0000256" key="4">
    <source>
        <dbReference type="ARBA" id="ARBA00022989"/>
    </source>
</evidence>
<gene>
    <name evidence="11" type="ORF">Bpfe_006394</name>
</gene>
<dbReference type="InterPro" id="IPR028082">
    <property type="entry name" value="Peripla_BP_I"/>
</dbReference>
<dbReference type="PRINTS" id="PR00593">
    <property type="entry name" value="MTABOTROPICR"/>
</dbReference>
<evidence type="ECO:0000256" key="9">
    <source>
        <dbReference type="SAM" id="MobiDB-lite"/>
    </source>
</evidence>
<comment type="similarity">
    <text evidence="2">Belongs to the G-protein coupled receptor 3 family.</text>
</comment>
<dbReference type="Pfam" id="PF01094">
    <property type="entry name" value="ANF_receptor"/>
    <property type="match status" value="1"/>
</dbReference>
<reference evidence="11" key="1">
    <citation type="journal article" date="2023" name="PLoS Negl. Trop. Dis.">
        <title>A genome sequence for Biomphalaria pfeifferi, the major vector snail for the human-infecting parasite Schistosoma mansoni.</title>
        <authorList>
            <person name="Bu L."/>
            <person name="Lu L."/>
            <person name="Laidemitt M.R."/>
            <person name="Zhang S.M."/>
            <person name="Mutuku M."/>
            <person name="Mkoji G."/>
            <person name="Steinauer M."/>
            <person name="Loker E.S."/>
        </authorList>
    </citation>
    <scope>NUCLEOTIDE SEQUENCE</scope>
    <source>
        <strain evidence="11">KasaAsao</strain>
    </source>
</reference>
<evidence type="ECO:0000256" key="6">
    <source>
        <dbReference type="ARBA" id="ARBA00023157"/>
    </source>
</evidence>
<dbReference type="Gene3D" id="3.40.50.2300">
    <property type="match status" value="3"/>
</dbReference>
<dbReference type="Proteomes" id="UP001233172">
    <property type="component" value="Unassembled WGS sequence"/>
</dbReference>
<evidence type="ECO:0000256" key="3">
    <source>
        <dbReference type="ARBA" id="ARBA00022692"/>
    </source>
</evidence>
<keyword evidence="6" id="KW-1015">Disulfide bond</keyword>
<keyword evidence="3" id="KW-0812">Transmembrane</keyword>
<evidence type="ECO:0000313" key="11">
    <source>
        <dbReference type="EMBL" id="KAK0064209.1"/>
    </source>
</evidence>
<dbReference type="EMBL" id="JASAOG010000018">
    <property type="protein sequence ID" value="KAK0064209.1"/>
    <property type="molecule type" value="Genomic_DNA"/>
</dbReference>
<dbReference type="GO" id="GO:0004930">
    <property type="term" value="F:G protein-coupled receptor activity"/>
    <property type="evidence" value="ECO:0007669"/>
    <property type="project" value="InterPro"/>
</dbReference>
<keyword evidence="7 11" id="KW-0675">Receptor</keyword>
<feature type="non-terminal residue" evidence="11">
    <location>
        <position position="1"/>
    </location>
</feature>
<evidence type="ECO:0000256" key="1">
    <source>
        <dbReference type="ARBA" id="ARBA00004141"/>
    </source>
</evidence>
<evidence type="ECO:0000259" key="10">
    <source>
        <dbReference type="Pfam" id="PF01094"/>
    </source>
</evidence>
<protein>
    <submittedName>
        <fullName evidence="11">Metabotropic glutamate receptor 4</fullName>
    </submittedName>
</protein>
<dbReference type="GO" id="GO:0016020">
    <property type="term" value="C:membrane"/>
    <property type="evidence" value="ECO:0007669"/>
    <property type="project" value="UniProtKB-SubCell"/>
</dbReference>
<keyword evidence="4" id="KW-1133">Transmembrane helix</keyword>
<feature type="compositionally biased region" description="Basic residues" evidence="9">
    <location>
        <begin position="7"/>
        <end position="20"/>
    </location>
</feature>
<proteinExistence type="inferred from homology"/>
<sequence>MHVLSRAQRKERNRNKKNRRDRFLSPAGSVKDRTSRDVSGQAETYFIRPFTLDRPPADGVHEVDRLVTSSLILNIESIFCKSAGISTRPCVFSALECRLDRCLRIRPNLWELVLPTRDQWVDEFHRIIPQISYASTSADLSDKTRFEYFSRVVPPDNYQAQAMADTARALGWTYVNTLADSGTYGEKGIQAFVEATKNSAGLCISRAESIPRGADDNRLRAIVDSLLKGENNAKAIMMFANEDNSRRVVQAISRLNKTDSVYLLASDSWGAKVHPVYRQEADAEGTVTILPMRSMIPGFDEYFLNLTVNHTRNPWFKEFWSEIFNCTIDNFHNGAKACTGNESLKNWKDYSQEGLVQFVIDSVYALAHAVNDMLAAYCTDGFVRCPILKQLSGPVFLQFIRNVSFVGVSGDEVKFNTNGDSLGRYDIFQFQKVNDEFKYIKVGEWID</sequence>
<dbReference type="InterPro" id="IPR000337">
    <property type="entry name" value="GPCR_3"/>
</dbReference>
<evidence type="ECO:0000256" key="8">
    <source>
        <dbReference type="ARBA" id="ARBA00023180"/>
    </source>
</evidence>
<feature type="domain" description="Receptor ligand binding region" evidence="10">
    <location>
        <begin position="128"/>
        <end position="431"/>
    </location>
</feature>
<evidence type="ECO:0000256" key="2">
    <source>
        <dbReference type="ARBA" id="ARBA00007242"/>
    </source>
</evidence>
<dbReference type="SUPFAM" id="SSF53822">
    <property type="entry name" value="Periplasmic binding protein-like I"/>
    <property type="match status" value="1"/>
</dbReference>
<evidence type="ECO:0000256" key="5">
    <source>
        <dbReference type="ARBA" id="ARBA00023136"/>
    </source>
</evidence>
<accession>A0AAD8C2I4</accession>
<evidence type="ECO:0000313" key="12">
    <source>
        <dbReference type="Proteomes" id="UP001233172"/>
    </source>
</evidence>
<evidence type="ECO:0000256" key="7">
    <source>
        <dbReference type="ARBA" id="ARBA00023170"/>
    </source>
</evidence>
<dbReference type="InterPro" id="IPR050726">
    <property type="entry name" value="mGluR"/>
</dbReference>
<dbReference type="AlphaFoldDB" id="A0AAD8C2I4"/>
<dbReference type="InterPro" id="IPR001828">
    <property type="entry name" value="ANF_lig-bd_rcpt"/>
</dbReference>
<reference evidence="11" key="2">
    <citation type="submission" date="2023-04" db="EMBL/GenBank/DDBJ databases">
        <authorList>
            <person name="Bu L."/>
            <person name="Lu L."/>
            <person name="Laidemitt M.R."/>
            <person name="Zhang S.M."/>
            <person name="Mutuku M."/>
            <person name="Mkoji G."/>
            <person name="Steinauer M."/>
            <person name="Loker E.S."/>
        </authorList>
    </citation>
    <scope>NUCLEOTIDE SEQUENCE</scope>
    <source>
        <strain evidence="11">KasaAsao</strain>
        <tissue evidence="11">Whole Snail</tissue>
    </source>
</reference>
<feature type="region of interest" description="Disordered" evidence="9">
    <location>
        <begin position="1"/>
        <end position="37"/>
    </location>
</feature>
<keyword evidence="8" id="KW-0325">Glycoprotein</keyword>
<dbReference type="PANTHER" id="PTHR24060">
    <property type="entry name" value="METABOTROPIC GLUTAMATE RECEPTOR"/>
    <property type="match status" value="1"/>
</dbReference>
<name>A0AAD8C2I4_BIOPF</name>
<keyword evidence="12" id="KW-1185">Reference proteome</keyword>
<comment type="subcellular location">
    <subcellularLocation>
        <location evidence="1">Membrane</location>
        <topology evidence="1">Multi-pass membrane protein</topology>
    </subcellularLocation>
</comment>
<organism evidence="11 12">
    <name type="scientific">Biomphalaria pfeifferi</name>
    <name type="common">Bloodfluke planorb</name>
    <name type="synonym">Freshwater snail</name>
    <dbReference type="NCBI Taxonomy" id="112525"/>
    <lineage>
        <taxon>Eukaryota</taxon>
        <taxon>Metazoa</taxon>
        <taxon>Spiralia</taxon>
        <taxon>Lophotrochozoa</taxon>
        <taxon>Mollusca</taxon>
        <taxon>Gastropoda</taxon>
        <taxon>Heterobranchia</taxon>
        <taxon>Euthyneura</taxon>
        <taxon>Panpulmonata</taxon>
        <taxon>Hygrophila</taxon>
        <taxon>Lymnaeoidea</taxon>
        <taxon>Planorbidae</taxon>
        <taxon>Biomphalaria</taxon>
    </lineage>
</organism>
<dbReference type="PRINTS" id="PR00248">
    <property type="entry name" value="GPCRMGR"/>
</dbReference>
<keyword evidence="5" id="KW-0472">Membrane</keyword>
<comment type="caution">
    <text evidence="11">The sequence shown here is derived from an EMBL/GenBank/DDBJ whole genome shotgun (WGS) entry which is preliminary data.</text>
</comment>
<dbReference type="FunFam" id="3.40.50.2300:FF:000009">
    <property type="entry name" value="Glutamate receptor, metabotropic 4"/>
    <property type="match status" value="1"/>
</dbReference>
<dbReference type="InterPro" id="IPR000162">
    <property type="entry name" value="GPCR_3_mtglu_rcpt"/>
</dbReference>